<dbReference type="Gene3D" id="2.30.39.10">
    <property type="entry name" value="Alpha-1-antitrypsin, domain 1"/>
    <property type="match status" value="1"/>
</dbReference>
<feature type="domain" description="Serpin" evidence="3">
    <location>
        <begin position="838"/>
        <end position="1178"/>
    </location>
</feature>
<gene>
    <name evidence="4" type="ORF">KC01_LOCUS2953</name>
</gene>
<reference evidence="4 5" key="1">
    <citation type="submission" date="2024-04" db="EMBL/GenBank/DDBJ databases">
        <authorList>
            <person name="Waldvogel A.-M."/>
            <person name="Schoenle A."/>
        </authorList>
    </citation>
    <scope>NUCLEOTIDE SEQUENCE [LARGE SCALE GENOMIC DNA]</scope>
</reference>
<dbReference type="GO" id="GO:0035973">
    <property type="term" value="P:aggrephagy"/>
    <property type="evidence" value="ECO:0007669"/>
    <property type="project" value="TreeGrafter"/>
</dbReference>
<evidence type="ECO:0000256" key="1">
    <source>
        <dbReference type="RuleBase" id="RU000411"/>
    </source>
</evidence>
<evidence type="ECO:0000313" key="4">
    <source>
        <dbReference type="EMBL" id="CAL1570711.1"/>
    </source>
</evidence>
<dbReference type="PANTHER" id="PTHR44662:SF1">
    <property type="entry name" value="WD REPEAT-CONTAINING PROTEIN 81"/>
    <property type="match status" value="1"/>
</dbReference>
<dbReference type="SMART" id="SM00320">
    <property type="entry name" value="WD40"/>
    <property type="match status" value="5"/>
</dbReference>
<dbReference type="GO" id="GO:0035014">
    <property type="term" value="F:phosphatidylinositol 3-kinase regulator activity"/>
    <property type="evidence" value="ECO:0007669"/>
    <property type="project" value="TreeGrafter"/>
</dbReference>
<dbReference type="PANTHER" id="PTHR44662">
    <property type="entry name" value="WD REPEAT-CONTAINING PROTEIN 81"/>
    <property type="match status" value="1"/>
</dbReference>
<evidence type="ECO:0000256" key="2">
    <source>
        <dbReference type="SAM" id="MobiDB-lite"/>
    </source>
</evidence>
<dbReference type="InterPro" id="IPR036322">
    <property type="entry name" value="WD40_repeat_dom_sf"/>
</dbReference>
<name>A0AAV2J2T2_KNICA</name>
<accession>A0AAV2J2T2</accession>
<dbReference type="InterPro" id="IPR036186">
    <property type="entry name" value="Serpin_sf"/>
</dbReference>
<feature type="region of interest" description="Disordered" evidence="2">
    <location>
        <begin position="69"/>
        <end position="125"/>
    </location>
</feature>
<feature type="region of interest" description="Disordered" evidence="2">
    <location>
        <begin position="800"/>
        <end position="821"/>
    </location>
</feature>
<evidence type="ECO:0000259" key="3">
    <source>
        <dbReference type="SMART" id="SM00093"/>
    </source>
</evidence>
<dbReference type="Proteomes" id="UP001497482">
    <property type="component" value="Chromosome 10"/>
</dbReference>
<dbReference type="Pfam" id="PF00079">
    <property type="entry name" value="Serpin"/>
    <property type="match status" value="1"/>
</dbReference>
<feature type="compositionally biased region" description="Acidic residues" evidence="2">
    <location>
        <begin position="112"/>
        <end position="123"/>
    </location>
</feature>
<dbReference type="InterPro" id="IPR052651">
    <property type="entry name" value="WDR81"/>
</dbReference>
<dbReference type="InterPro" id="IPR023796">
    <property type="entry name" value="Serpin_dom"/>
</dbReference>
<feature type="compositionally biased region" description="Polar residues" evidence="2">
    <location>
        <begin position="93"/>
        <end position="106"/>
    </location>
</feature>
<evidence type="ECO:0000313" key="5">
    <source>
        <dbReference type="Proteomes" id="UP001497482"/>
    </source>
</evidence>
<sequence length="1256" mass="138599">MQCVSQHNIRNLWCEAHCKLVQPYAGAKEQVHVAAVDAIRCIMGSGGDSSKEGTTGNVEEEEEDFESLSGSVSTAVGGVSASGGAGTEAPGATVTTDFVNGNNPSEKGNVENQEEADQESLENSEEREQNILLDTICKTVRWLAAKLGPTVTSRYVARNLLRLLTNCYIGSKNHQFVMPPHVEYRTESVAMGSVYERKPVVGDQTAGPVLDCLIYIAQLYGEPVLTYQYLPYIGYLVSPPSSQRLNTRKEASLLGAVALTQKIIVFLSDTTLMDMLMKINQDVLLPLLDLLTTPKMGFPSGVQARTAVCLKTLSLMALICLRIGREMVQQHMADTLQRFFAVFSLLHLLKPQLDSAPQRMVGEMAVVDVCISEQSVTYELGVLEELQTVFNAQMAHASYIPFYCLIGDTAIRKLVPNHDLVWQLSQSYTPRQDISNMTSSRVEPVILSSSFGRQLSSSPFPCSSTNFHSPESESGTFGSQLIGSKDKTVKLWPLYNHGDGTQEVEPRLTYSEHRKSVFYVGQLDCSQEVVSCDGTIHLWDQFTGKLIRSYEAVDGKNPITSVTTMPAPHSSVVLGSADSILRFIDPRKPGLQHEFRLAYNNVSAGLVRYLAVSPTGRTVAAGFSSGFIVLLDARTGLVLKGWPAHEGDILQMKAAEGNLIISSSTDYTLTVWKDLENKPLRQYKSQSDHVHAFDIYGSEIVTGTVSNKIGFVPYIRSGSFFWIQLWIFLNFFLKDNIRMDMDPHLTLLFFFICSIGAISAEVFEHGSISTVAPVIPSQSIEVVERENENSVTAEVPSITTELNGPSENMTEEMDEDGCLSKSPASRKRIADAIEKLGMKLLQNLETTPDQPNIIISPLSIALGLSQLALGAVNETEELLMHHLHNQSLPCYHQSLRHVLAQLRNIDLQLATRIFLRKGFEPKQAFMDKSQHFYGSDAAVVESLEQINEWVDKATNGKMNNFLTALPPNMLLMLINAIHFKGKWQAQFDPHFTSRGVFYLDENSMVDVEVMEAAKHPLSLYIDNELEAQVARFPFQNSMSLLVVMPVSGHINISALTSKINLSNIYERLPREKAIQVKIPKFKLEYSQELQDVFIKLGLGDVFRNPNLANISDGPLLVSSVLHKSIIEINEEGAEAAAATTVVISRASNPVFHLTQPFFIALVNDAHQLPVFMGVINNPSPGAPIIQRADPGDKLGYPVDKNDLEAPIADLSSDSQQREEDKSFLTDSRSVGGAGYRKLLGGVVKDESRVGASRTEH</sequence>
<dbReference type="EMBL" id="OZ035832">
    <property type="protein sequence ID" value="CAL1570711.1"/>
    <property type="molecule type" value="Genomic_DNA"/>
</dbReference>
<comment type="similarity">
    <text evidence="1">Belongs to the serpin family.</text>
</comment>
<feature type="compositionally biased region" description="Low complexity" evidence="2">
    <location>
        <begin position="69"/>
        <end position="79"/>
    </location>
</feature>
<dbReference type="Gene3D" id="2.130.10.10">
    <property type="entry name" value="YVTN repeat-like/Quinoprotein amine dehydrogenase"/>
    <property type="match status" value="2"/>
</dbReference>
<organism evidence="4 5">
    <name type="scientific">Knipowitschia caucasica</name>
    <name type="common">Caucasian dwarf goby</name>
    <name type="synonym">Pomatoschistus caucasicus</name>
    <dbReference type="NCBI Taxonomy" id="637954"/>
    <lineage>
        <taxon>Eukaryota</taxon>
        <taxon>Metazoa</taxon>
        <taxon>Chordata</taxon>
        <taxon>Craniata</taxon>
        <taxon>Vertebrata</taxon>
        <taxon>Euteleostomi</taxon>
        <taxon>Actinopterygii</taxon>
        <taxon>Neopterygii</taxon>
        <taxon>Teleostei</taxon>
        <taxon>Neoteleostei</taxon>
        <taxon>Acanthomorphata</taxon>
        <taxon>Gobiaria</taxon>
        <taxon>Gobiiformes</taxon>
        <taxon>Gobioidei</taxon>
        <taxon>Gobiidae</taxon>
        <taxon>Gobiinae</taxon>
        <taxon>Knipowitschia</taxon>
    </lineage>
</organism>
<dbReference type="InterPro" id="IPR042178">
    <property type="entry name" value="Serpin_sf_1"/>
</dbReference>
<dbReference type="InterPro" id="IPR015943">
    <property type="entry name" value="WD40/YVTN_repeat-like_dom_sf"/>
</dbReference>
<feature type="region of interest" description="Disordered" evidence="2">
    <location>
        <begin position="1206"/>
        <end position="1233"/>
    </location>
</feature>
<dbReference type="SMART" id="SM00093">
    <property type="entry name" value="SERPIN"/>
    <property type="match status" value="1"/>
</dbReference>
<dbReference type="SUPFAM" id="SSF56574">
    <property type="entry name" value="Serpins"/>
    <property type="match status" value="1"/>
</dbReference>
<dbReference type="SUPFAM" id="SSF50978">
    <property type="entry name" value="WD40 repeat-like"/>
    <property type="match status" value="1"/>
</dbReference>
<dbReference type="AlphaFoldDB" id="A0AAV2J2T2"/>
<dbReference type="InterPro" id="IPR042185">
    <property type="entry name" value="Serpin_sf_2"/>
</dbReference>
<dbReference type="Gene3D" id="3.30.497.10">
    <property type="entry name" value="Antithrombin, subunit I, domain 2"/>
    <property type="match status" value="1"/>
</dbReference>
<proteinExistence type="inferred from homology"/>
<keyword evidence="5" id="KW-1185">Reference proteome</keyword>
<protein>
    <recommendedName>
        <fullName evidence="3">Serpin domain-containing protein</fullName>
    </recommendedName>
</protein>
<dbReference type="GO" id="GO:0005739">
    <property type="term" value="C:mitochondrion"/>
    <property type="evidence" value="ECO:0007669"/>
    <property type="project" value="TreeGrafter"/>
</dbReference>
<dbReference type="InterPro" id="IPR001680">
    <property type="entry name" value="WD40_rpt"/>
</dbReference>